<dbReference type="RefSeq" id="WP_008041502.1">
    <property type="nucleotide sequence ID" value="NZ_CH724149.1"/>
</dbReference>
<gene>
    <name evidence="4" type="ORF">MED297_10421</name>
</gene>
<dbReference type="HOGENOM" id="CLU_721346_0_0_6"/>
<evidence type="ECO:0000259" key="3">
    <source>
        <dbReference type="Pfam" id="PF09375"/>
    </source>
</evidence>
<dbReference type="GO" id="GO:0030313">
    <property type="term" value="C:cell envelope"/>
    <property type="evidence" value="ECO:0007669"/>
    <property type="project" value="UniProtKB-SubCell"/>
</dbReference>
<evidence type="ECO:0000256" key="1">
    <source>
        <dbReference type="ARBA" id="ARBA00004196"/>
    </source>
</evidence>
<dbReference type="InterPro" id="IPR038352">
    <property type="entry name" value="Imelysin_sf"/>
</dbReference>
<dbReference type="EMBL" id="AAOE01000002">
    <property type="protein sequence ID" value="EAR10918.1"/>
    <property type="molecule type" value="Genomic_DNA"/>
</dbReference>
<dbReference type="Proteomes" id="UP000005953">
    <property type="component" value="Unassembled WGS sequence"/>
</dbReference>
<keyword evidence="5" id="KW-1185">Reference proteome</keyword>
<dbReference type="STRING" id="314283.MED297_10421"/>
<name>A4BAG2_9GAMM</name>
<evidence type="ECO:0000313" key="5">
    <source>
        <dbReference type="Proteomes" id="UP000005953"/>
    </source>
</evidence>
<dbReference type="Pfam" id="PF09375">
    <property type="entry name" value="Peptidase_M75"/>
    <property type="match status" value="1"/>
</dbReference>
<feature type="domain" description="Imelysin-like" evidence="3">
    <location>
        <begin position="69"/>
        <end position="368"/>
    </location>
</feature>
<comment type="subcellular location">
    <subcellularLocation>
        <location evidence="1">Cell envelope</location>
    </subcellularLocation>
</comment>
<dbReference type="Gene3D" id="1.20.1420.20">
    <property type="entry name" value="M75 peptidase, HXXE motif"/>
    <property type="match status" value="1"/>
</dbReference>
<dbReference type="InterPro" id="IPR018976">
    <property type="entry name" value="Imelysin-like"/>
</dbReference>
<evidence type="ECO:0000313" key="4">
    <source>
        <dbReference type="EMBL" id="EAR10918.1"/>
    </source>
</evidence>
<evidence type="ECO:0000256" key="2">
    <source>
        <dbReference type="ARBA" id="ARBA00022729"/>
    </source>
</evidence>
<keyword evidence="2" id="KW-0732">Signal</keyword>
<accession>A4BAG2</accession>
<reference evidence="4 5" key="1">
    <citation type="submission" date="2006-02" db="EMBL/GenBank/DDBJ databases">
        <authorList>
            <person name="Pinhassi J."/>
            <person name="Pedros-Alio C."/>
            <person name="Ferriera S."/>
            <person name="Johnson J."/>
            <person name="Kravitz S."/>
            <person name="Halpern A."/>
            <person name="Remington K."/>
            <person name="Beeson K."/>
            <person name="Tran B."/>
            <person name="Rogers Y.-H."/>
            <person name="Friedman R."/>
            <person name="Venter J.C."/>
        </authorList>
    </citation>
    <scope>NUCLEOTIDE SEQUENCE [LARGE SCALE GENOMIC DNA]</scope>
    <source>
        <strain evidence="4 5">MED297</strain>
    </source>
</reference>
<dbReference type="OrthoDB" id="9764688at2"/>
<protein>
    <recommendedName>
        <fullName evidence="3">Imelysin-like domain-containing protein</fullName>
    </recommendedName>
</protein>
<organism evidence="4 5">
    <name type="scientific">Reinekea blandensis MED297</name>
    <dbReference type="NCBI Taxonomy" id="314283"/>
    <lineage>
        <taxon>Bacteria</taxon>
        <taxon>Pseudomonadati</taxon>
        <taxon>Pseudomonadota</taxon>
        <taxon>Gammaproteobacteria</taxon>
        <taxon>Oceanospirillales</taxon>
        <taxon>Saccharospirillaceae</taxon>
        <taxon>Reinekea</taxon>
    </lineage>
</organism>
<proteinExistence type="predicted"/>
<comment type="caution">
    <text evidence="4">The sequence shown here is derived from an EMBL/GenBank/DDBJ whole genome shotgun (WGS) entry which is preliminary data.</text>
</comment>
<sequence>MKHPISLIALITLLVACGEPDTVDDPVTVIEPIDETPVIEAPHLLEFSESAQAFSQLAEQQSAAMLKLCSAMNGDIQRFLAQPTDEAQSQAQSSFRQCYQSWVSNRLFYQLPFTLSGSDDFNRLLDLIDTRPFQAGYIGGLPEYPYSGLVHELDIPLTANNLRSQHRLMDEESASVGFPVLEFFLWKTPTEGVWLATNDDADNKVVERRKDYLNEASSLLLTHLTELSTRWQAPDEFSRLPERAQLAYVLRSLQRLMMVELLDRHFEDKAIREPEWHHPAQISGQGRDLISAELSSLVRYLNPQDNPSFSQWLAKQDTADITADGLYTQVTTLQSQIAELPENYPFDTTEENTAWQNSRQQVAQLALNLSRLSDTFQISIVTE</sequence>
<dbReference type="AlphaFoldDB" id="A4BAG2"/>
<dbReference type="PROSITE" id="PS51257">
    <property type="entry name" value="PROKAR_LIPOPROTEIN"/>
    <property type="match status" value="1"/>
</dbReference>